<gene>
    <name evidence="1" type="ORF">KCG45_11285</name>
</gene>
<proteinExistence type="predicted"/>
<evidence type="ECO:0000313" key="2">
    <source>
        <dbReference type="Proteomes" id="UP000699975"/>
    </source>
</evidence>
<name>A0ABS6SP09_9SPHN</name>
<comment type="caution">
    <text evidence="1">The sequence shown here is derived from an EMBL/GenBank/DDBJ whole genome shotgun (WGS) entry which is preliminary data.</text>
</comment>
<dbReference type="EMBL" id="JAGSPB010000002">
    <property type="protein sequence ID" value="MBV7266764.1"/>
    <property type="molecule type" value="Genomic_DNA"/>
</dbReference>
<protein>
    <submittedName>
        <fullName evidence="1">Uncharacterized protein</fullName>
    </submittedName>
</protein>
<accession>A0ABS6SP09</accession>
<sequence length="80" mass="9194">MPKTSHLPPISPEPHRHINRDAFDHQREWQRHVDAGRIGGGPSTSPEIRIQHARNEMILLGYRVLPNWDGEGDAASTRYY</sequence>
<reference evidence="1 2" key="1">
    <citation type="submission" date="2021-04" db="EMBL/GenBank/DDBJ databases">
        <authorList>
            <person name="Pira H."/>
            <person name="Risdian C."/>
            <person name="Wink J."/>
        </authorList>
    </citation>
    <scope>NUCLEOTIDE SEQUENCE [LARGE SCALE GENOMIC DNA]</scope>
    <source>
        <strain evidence="1 2">WH131</strain>
    </source>
</reference>
<organism evidence="1 2">
    <name type="scientific">Erythrobacter ani</name>
    <dbReference type="NCBI Taxonomy" id="2827235"/>
    <lineage>
        <taxon>Bacteria</taxon>
        <taxon>Pseudomonadati</taxon>
        <taxon>Pseudomonadota</taxon>
        <taxon>Alphaproteobacteria</taxon>
        <taxon>Sphingomonadales</taxon>
        <taxon>Erythrobacteraceae</taxon>
        <taxon>Erythrobacter/Porphyrobacter group</taxon>
        <taxon>Erythrobacter</taxon>
    </lineage>
</organism>
<dbReference type="Proteomes" id="UP000699975">
    <property type="component" value="Unassembled WGS sequence"/>
</dbReference>
<dbReference type="RefSeq" id="WP_218317313.1">
    <property type="nucleotide sequence ID" value="NZ_JAGSPB010000002.1"/>
</dbReference>
<evidence type="ECO:0000313" key="1">
    <source>
        <dbReference type="EMBL" id="MBV7266764.1"/>
    </source>
</evidence>
<keyword evidence="2" id="KW-1185">Reference proteome</keyword>